<protein>
    <submittedName>
        <fullName evidence="2">Uncharacterized protein</fullName>
    </submittedName>
</protein>
<gene>
    <name evidence="2" type="ORF">FisN_24Lh118</name>
</gene>
<evidence type="ECO:0000313" key="3">
    <source>
        <dbReference type="Proteomes" id="UP000198406"/>
    </source>
</evidence>
<name>A0A1Z5K9B3_FISSO</name>
<organism evidence="2 3">
    <name type="scientific">Fistulifera solaris</name>
    <name type="common">Oleaginous diatom</name>
    <dbReference type="NCBI Taxonomy" id="1519565"/>
    <lineage>
        <taxon>Eukaryota</taxon>
        <taxon>Sar</taxon>
        <taxon>Stramenopiles</taxon>
        <taxon>Ochrophyta</taxon>
        <taxon>Bacillariophyta</taxon>
        <taxon>Bacillariophyceae</taxon>
        <taxon>Bacillariophycidae</taxon>
        <taxon>Naviculales</taxon>
        <taxon>Naviculaceae</taxon>
        <taxon>Fistulifera</taxon>
    </lineage>
</organism>
<sequence>MNKINYVSKAALLILWSAHVSSFSPNFWGVSHRPSATCPLGLFDKLFEEEGPLGKGITVGKVQVALIASDRGKGSIFGQLEDLSRESNEDQEELAFLARDVCLALLRKSDDWTAAHSESKWFKYDDAGKAESQFNDWANAEALKFEKEYIPSEDDEEKGTSTMVVVSLIIEIEGDETKFDGAGFSLAGTKEVLTSIASDVMVAEGEVVNAVELFWTPSERTETVTNRDLIADFPELISL</sequence>
<dbReference type="AlphaFoldDB" id="A0A1Z5K9B3"/>
<feature type="signal peptide" evidence="1">
    <location>
        <begin position="1"/>
        <end position="22"/>
    </location>
</feature>
<dbReference type="Proteomes" id="UP000198406">
    <property type="component" value="Unassembled WGS sequence"/>
</dbReference>
<dbReference type="PANTHER" id="PTHR33975:SF2">
    <property type="entry name" value="MYELIN-ASSOCIATED OLIGODENDROCYTE BASIC PROTEIN"/>
    <property type="match status" value="1"/>
</dbReference>
<dbReference type="EMBL" id="BDSP01000191">
    <property type="protein sequence ID" value="GAX22834.1"/>
    <property type="molecule type" value="Genomic_DNA"/>
</dbReference>
<comment type="caution">
    <text evidence="2">The sequence shown here is derived from an EMBL/GenBank/DDBJ whole genome shotgun (WGS) entry which is preliminary data.</text>
</comment>
<dbReference type="PANTHER" id="PTHR33975">
    <property type="entry name" value="MYELIN-ASSOCIATED OLIGODENDROCYTE BASIC PROTEIN"/>
    <property type="match status" value="1"/>
</dbReference>
<evidence type="ECO:0000256" key="1">
    <source>
        <dbReference type="SAM" id="SignalP"/>
    </source>
</evidence>
<dbReference type="InParanoid" id="A0A1Z5K9B3"/>
<dbReference type="InterPro" id="IPR010903">
    <property type="entry name" value="DUF1517"/>
</dbReference>
<accession>A0A1Z5K9B3</accession>
<dbReference type="Pfam" id="PF07466">
    <property type="entry name" value="DUF1517"/>
    <property type="match status" value="1"/>
</dbReference>
<proteinExistence type="predicted"/>
<keyword evidence="3" id="KW-1185">Reference proteome</keyword>
<dbReference type="OrthoDB" id="542507at2759"/>
<feature type="chain" id="PRO_5013232862" evidence="1">
    <location>
        <begin position="23"/>
        <end position="239"/>
    </location>
</feature>
<reference evidence="2 3" key="1">
    <citation type="journal article" date="2015" name="Plant Cell">
        <title>Oil accumulation by the oleaginous diatom Fistulifera solaris as revealed by the genome and transcriptome.</title>
        <authorList>
            <person name="Tanaka T."/>
            <person name="Maeda Y."/>
            <person name="Veluchamy A."/>
            <person name="Tanaka M."/>
            <person name="Abida H."/>
            <person name="Marechal E."/>
            <person name="Bowler C."/>
            <person name="Muto M."/>
            <person name="Sunaga Y."/>
            <person name="Tanaka M."/>
            <person name="Yoshino T."/>
            <person name="Taniguchi T."/>
            <person name="Fukuda Y."/>
            <person name="Nemoto M."/>
            <person name="Matsumoto M."/>
            <person name="Wong P.S."/>
            <person name="Aburatani S."/>
            <person name="Fujibuchi W."/>
        </authorList>
    </citation>
    <scope>NUCLEOTIDE SEQUENCE [LARGE SCALE GENOMIC DNA]</scope>
    <source>
        <strain evidence="2 3">JPCC DA0580</strain>
    </source>
</reference>
<evidence type="ECO:0000313" key="2">
    <source>
        <dbReference type="EMBL" id="GAX22834.1"/>
    </source>
</evidence>
<dbReference type="InterPro" id="IPR053023">
    <property type="entry name" value="FLAP_modulator"/>
</dbReference>
<keyword evidence="1" id="KW-0732">Signal</keyword>